<comment type="similarity">
    <text evidence="5">Belongs to the zinc-containing alcohol dehydrogenase family.</text>
</comment>
<evidence type="ECO:0000256" key="4">
    <source>
        <dbReference type="ARBA" id="ARBA00023002"/>
    </source>
</evidence>
<dbReference type="InterPro" id="IPR002328">
    <property type="entry name" value="ADH_Zn_CS"/>
</dbReference>
<organism evidence="8 9">
    <name type="scientific">Cryptosporangium minutisporangium</name>
    <dbReference type="NCBI Taxonomy" id="113569"/>
    <lineage>
        <taxon>Bacteria</taxon>
        <taxon>Bacillati</taxon>
        <taxon>Actinomycetota</taxon>
        <taxon>Actinomycetes</taxon>
        <taxon>Cryptosporangiales</taxon>
        <taxon>Cryptosporangiaceae</taxon>
        <taxon>Cryptosporangium</taxon>
    </lineage>
</organism>
<dbReference type="Pfam" id="PF00107">
    <property type="entry name" value="ADH_zinc_N"/>
    <property type="match status" value="1"/>
</dbReference>
<dbReference type="PANTHER" id="PTHR43401">
    <property type="entry name" value="L-THREONINE 3-DEHYDROGENASE"/>
    <property type="match status" value="1"/>
</dbReference>
<keyword evidence="9" id="KW-1185">Reference proteome</keyword>
<evidence type="ECO:0000256" key="2">
    <source>
        <dbReference type="ARBA" id="ARBA00022723"/>
    </source>
</evidence>
<feature type="domain" description="Alcohol dehydrogenase-like C-terminal" evidence="6">
    <location>
        <begin position="241"/>
        <end position="343"/>
    </location>
</feature>
<keyword evidence="3 5" id="KW-0862">Zinc</keyword>
<evidence type="ECO:0000313" key="9">
    <source>
        <dbReference type="Proteomes" id="UP001501676"/>
    </source>
</evidence>
<dbReference type="InterPro" id="IPR011032">
    <property type="entry name" value="GroES-like_sf"/>
</dbReference>
<keyword evidence="4" id="KW-0560">Oxidoreductase</keyword>
<dbReference type="PANTHER" id="PTHR43401:SF2">
    <property type="entry name" value="L-THREONINE 3-DEHYDROGENASE"/>
    <property type="match status" value="1"/>
</dbReference>
<dbReference type="SUPFAM" id="SSF51735">
    <property type="entry name" value="NAD(P)-binding Rossmann-fold domains"/>
    <property type="match status" value="1"/>
</dbReference>
<evidence type="ECO:0000313" key="8">
    <source>
        <dbReference type="EMBL" id="GAA3388292.1"/>
    </source>
</evidence>
<proteinExistence type="inferred from homology"/>
<evidence type="ECO:0000256" key="5">
    <source>
        <dbReference type="RuleBase" id="RU361277"/>
    </source>
</evidence>
<comment type="caution">
    <text evidence="8">The sequence shown here is derived from an EMBL/GenBank/DDBJ whole genome shotgun (WGS) entry which is preliminary data.</text>
</comment>
<dbReference type="Gene3D" id="3.90.180.10">
    <property type="entry name" value="Medium-chain alcohol dehydrogenases, catalytic domain"/>
    <property type="match status" value="1"/>
</dbReference>
<dbReference type="PROSITE" id="PS00059">
    <property type="entry name" value="ADH_ZINC"/>
    <property type="match status" value="1"/>
</dbReference>
<name>A0ABP6SYU7_9ACTN</name>
<evidence type="ECO:0000259" key="7">
    <source>
        <dbReference type="Pfam" id="PF08240"/>
    </source>
</evidence>
<dbReference type="InterPro" id="IPR050129">
    <property type="entry name" value="Zn_alcohol_dh"/>
</dbReference>
<reference evidence="9" key="1">
    <citation type="journal article" date="2019" name="Int. J. Syst. Evol. Microbiol.">
        <title>The Global Catalogue of Microorganisms (GCM) 10K type strain sequencing project: providing services to taxonomists for standard genome sequencing and annotation.</title>
        <authorList>
            <consortium name="The Broad Institute Genomics Platform"/>
            <consortium name="The Broad Institute Genome Sequencing Center for Infectious Disease"/>
            <person name="Wu L."/>
            <person name="Ma J."/>
        </authorList>
    </citation>
    <scope>NUCLEOTIDE SEQUENCE [LARGE SCALE GENOMIC DNA]</scope>
    <source>
        <strain evidence="9">JCM 9458</strain>
    </source>
</reference>
<dbReference type="Pfam" id="PF08240">
    <property type="entry name" value="ADH_N"/>
    <property type="match status" value="1"/>
</dbReference>
<dbReference type="InterPro" id="IPR036291">
    <property type="entry name" value="NAD(P)-bd_dom_sf"/>
</dbReference>
<dbReference type="InterPro" id="IPR013149">
    <property type="entry name" value="ADH-like_C"/>
</dbReference>
<dbReference type="Gene3D" id="3.40.50.720">
    <property type="entry name" value="NAD(P)-binding Rossmann-like Domain"/>
    <property type="match status" value="1"/>
</dbReference>
<comment type="cofactor">
    <cofactor evidence="1 5">
        <name>Zn(2+)</name>
        <dbReference type="ChEBI" id="CHEBI:29105"/>
    </cofactor>
</comment>
<dbReference type="InterPro" id="IPR013154">
    <property type="entry name" value="ADH-like_N"/>
</dbReference>
<sequence length="398" mass="41572">MRFSPAYHCALRSVIATAAFPTIDTVDYVSERDGRYTDSNPPCTVRSGRYAGPGWPASPRTSMKAFVLHAPGEAAVEEVPDPVAVPGEVVVDVERVGVCGTDVEFFTGEMAYLHEGHSSYPMRLGHEWAGTVSAVGDGVDPAWVGRRVMGDTMLGDQTCRRCRRGHQHVCENRQEVGVRDGRPGALAEQLAVPAWSLRPLPDTVDPVLGALVEPGGNSLRAAQAAAVGPGDRALVLGPGTIGLLTAMFLRAAGAEVHLLGRDSLDFARSLGFDSVWTEDTLPGVPFDAIVEASNAAHLPALALDRVEPSGRIVYIGLAGSHSLIDTRTVALKDVTAVGILSASPGLDAAIEAYATGAVDPRPLVAATVGLDAVAAVLAGERPAGAGPGPKIHVDPRQR</sequence>
<dbReference type="EMBL" id="BAAAYN010000023">
    <property type="protein sequence ID" value="GAA3388292.1"/>
    <property type="molecule type" value="Genomic_DNA"/>
</dbReference>
<feature type="domain" description="Alcohol dehydrogenase-like N-terminal" evidence="7">
    <location>
        <begin position="86"/>
        <end position="202"/>
    </location>
</feature>
<protein>
    <submittedName>
        <fullName evidence="8">Alcohol dehydrogenase catalytic domain-containing protein</fullName>
    </submittedName>
</protein>
<dbReference type="SUPFAM" id="SSF50129">
    <property type="entry name" value="GroES-like"/>
    <property type="match status" value="1"/>
</dbReference>
<evidence type="ECO:0000256" key="3">
    <source>
        <dbReference type="ARBA" id="ARBA00022833"/>
    </source>
</evidence>
<evidence type="ECO:0000259" key="6">
    <source>
        <dbReference type="Pfam" id="PF00107"/>
    </source>
</evidence>
<gene>
    <name evidence="8" type="ORF">GCM10020369_33900</name>
</gene>
<dbReference type="Proteomes" id="UP001501676">
    <property type="component" value="Unassembled WGS sequence"/>
</dbReference>
<keyword evidence="2 5" id="KW-0479">Metal-binding</keyword>
<accession>A0ABP6SYU7</accession>
<evidence type="ECO:0000256" key="1">
    <source>
        <dbReference type="ARBA" id="ARBA00001947"/>
    </source>
</evidence>